<dbReference type="InterPro" id="IPR019669">
    <property type="entry name" value="Uncharacterised_YodD"/>
</dbReference>
<proteinExistence type="predicted"/>
<reference evidence="2" key="1">
    <citation type="submission" date="2023-07" db="EMBL/GenBank/DDBJ databases">
        <title>Structural and functional analysis of rice phyllospheric bacteria for their antimicrobial properties and defense elicitation against blast disease.</title>
        <authorList>
            <person name="Sahu K.P."/>
            <person name="Asharani P."/>
            <person name="Kumar M."/>
            <person name="Reddy B."/>
            <person name="Kumar A."/>
        </authorList>
    </citation>
    <scope>NUCLEOTIDE SEQUENCE [LARGE SCALE GENOMIC DNA]</scope>
    <source>
        <strain evidence="2">OsEp_Plm_30P10</strain>
    </source>
</reference>
<dbReference type="Pfam" id="PF10733">
    <property type="entry name" value="DUF2525"/>
    <property type="match status" value="1"/>
</dbReference>
<name>A0ABU5LDN2_9GAMM</name>
<sequence>MKTDEQREAPLDVEALLEAIRKTTSGDIQTYMEGEQAQWVSVGERSFTTYSELAEAFELDIRDFSCIEANR</sequence>
<evidence type="ECO:0000313" key="1">
    <source>
        <dbReference type="EMBL" id="MDZ7278058.1"/>
    </source>
</evidence>
<dbReference type="RefSeq" id="WP_322542080.1">
    <property type="nucleotide sequence ID" value="NZ_JAOBTT010000001.1"/>
</dbReference>
<dbReference type="Proteomes" id="UP001288620">
    <property type="component" value="Unassembled WGS sequence"/>
</dbReference>
<keyword evidence="2" id="KW-1185">Reference proteome</keyword>
<dbReference type="EMBL" id="JAOBTT010000001">
    <property type="protein sequence ID" value="MDZ7278058.1"/>
    <property type="molecule type" value="Genomic_DNA"/>
</dbReference>
<gene>
    <name evidence="1" type="ORF">N4G40_07195</name>
</gene>
<protein>
    <submittedName>
        <fullName evidence="1">YodD family protein</fullName>
    </submittedName>
</protein>
<accession>A0ABU5LDN2</accession>
<organism evidence="1 2">
    <name type="scientific">Pantoea eucrina</name>
    <dbReference type="NCBI Taxonomy" id="472693"/>
    <lineage>
        <taxon>Bacteria</taxon>
        <taxon>Pseudomonadati</taxon>
        <taxon>Pseudomonadota</taxon>
        <taxon>Gammaproteobacteria</taxon>
        <taxon>Enterobacterales</taxon>
        <taxon>Erwiniaceae</taxon>
        <taxon>Pantoea</taxon>
    </lineage>
</organism>
<evidence type="ECO:0000313" key="2">
    <source>
        <dbReference type="Proteomes" id="UP001288620"/>
    </source>
</evidence>
<comment type="caution">
    <text evidence="1">The sequence shown here is derived from an EMBL/GenBank/DDBJ whole genome shotgun (WGS) entry which is preliminary data.</text>
</comment>